<organism evidence="4 5">
    <name type="scientific">Lysobacter niastensis</name>
    <dbReference type="NCBI Taxonomy" id="380629"/>
    <lineage>
        <taxon>Bacteria</taxon>
        <taxon>Pseudomonadati</taxon>
        <taxon>Pseudomonadota</taxon>
        <taxon>Gammaproteobacteria</taxon>
        <taxon>Lysobacterales</taxon>
        <taxon>Lysobacteraceae</taxon>
        <taxon>Lysobacter</taxon>
    </lineage>
</organism>
<keyword evidence="5" id="KW-1185">Reference proteome</keyword>
<evidence type="ECO:0000313" key="4">
    <source>
        <dbReference type="EMBL" id="MDR7133724.1"/>
    </source>
</evidence>
<feature type="transmembrane region" description="Helical" evidence="2">
    <location>
        <begin position="30"/>
        <end position="50"/>
    </location>
</feature>
<dbReference type="InterPro" id="IPR007844">
    <property type="entry name" value="AsmA"/>
</dbReference>
<dbReference type="Pfam" id="PF05170">
    <property type="entry name" value="AsmA"/>
    <property type="match status" value="2"/>
</dbReference>
<dbReference type="EMBL" id="JAVDVY010000001">
    <property type="protein sequence ID" value="MDR7133724.1"/>
    <property type="molecule type" value="Genomic_DNA"/>
</dbReference>
<reference evidence="4 5" key="1">
    <citation type="submission" date="2023-07" db="EMBL/GenBank/DDBJ databases">
        <title>Sorghum-associated microbial communities from plants grown in Nebraska, USA.</title>
        <authorList>
            <person name="Schachtman D."/>
        </authorList>
    </citation>
    <scope>NUCLEOTIDE SEQUENCE [LARGE SCALE GENOMIC DNA]</scope>
    <source>
        <strain evidence="4 5">BE198</strain>
    </source>
</reference>
<sequence length="660" mass="71257">MGSRQDNGYPGPEKRRRHADSRIWSERHPWLSALGLIALGLAVLIAIWDWNWFRGPVERLVEARTGRAFEIAGQMDVDLGRTPVITLYDVRFGNAAWSKQPTMASAERARLRVALGSLLLGRMRVYELQLTRPRLLLEADPKGGPGNWVFGEPGRAADVRRLWVDDGHVRFIDSRQRSDLQVKVASNADAARADALTDAPIAVSGGGRWKGNAFIVTGTAQSPLALREGDAPYQIDLRGSAGATQAHARGILNDPLRLNVFDLRMTLSGRDLADLYPLTGIAIPPTPPYKLDGRFSRNGEQWYYRKFAGRVGDSDMAGDASIDTSGARPYFRADLRSKQLDIDDLAGFVGGAPQTGKGETSNPELAAQAARSQASGRVLPDKPYELERLRAMDADVRLRASRINAPRLPLDDMDAHLLLENGVLRLDPLDFGVAGGTVRSIVHMDARASTIKTRADASARGLDLSKLLPQVKLANNAIGHLGGKVSISGEGNSVAKILGSSDGHALLGIGRGRISNLLMEMAGIDLAEIIKFKLGGDRMIPLRCAFGDFAIDNGMMTTRALAFDTTDTILVGSGTINLRDESLDLTIKPRPKDRSLLAFRTPLELDGTFKHPQLHPDVGRLGLRGGIALTLASIAPPAALLATLELGPGEDASCGGHYAM</sequence>
<dbReference type="RefSeq" id="WP_310058853.1">
    <property type="nucleotide sequence ID" value="NZ_JAVDVY010000001.1"/>
</dbReference>
<evidence type="ECO:0000256" key="2">
    <source>
        <dbReference type="SAM" id="Phobius"/>
    </source>
</evidence>
<keyword evidence="2" id="KW-0472">Membrane</keyword>
<accession>A0ABU1W7Z9</accession>
<keyword evidence="2" id="KW-0812">Transmembrane</keyword>
<gene>
    <name evidence="4" type="ORF">J2X06_000908</name>
</gene>
<dbReference type="PANTHER" id="PTHR30441">
    <property type="entry name" value="DUF748 DOMAIN-CONTAINING PROTEIN"/>
    <property type="match status" value="1"/>
</dbReference>
<proteinExistence type="predicted"/>
<evidence type="ECO:0000256" key="1">
    <source>
        <dbReference type="SAM" id="MobiDB-lite"/>
    </source>
</evidence>
<keyword evidence="2" id="KW-1133">Transmembrane helix</keyword>
<evidence type="ECO:0000313" key="5">
    <source>
        <dbReference type="Proteomes" id="UP001251524"/>
    </source>
</evidence>
<dbReference type="PANTHER" id="PTHR30441:SF9">
    <property type="entry name" value="ASMA FAMILY PROTEIN YHJG"/>
    <property type="match status" value="1"/>
</dbReference>
<protein>
    <submittedName>
        <fullName evidence="4">Uncharacterized protein involved in outer membrane biogenesis</fullName>
    </submittedName>
</protein>
<evidence type="ECO:0000259" key="3">
    <source>
        <dbReference type="Pfam" id="PF05170"/>
    </source>
</evidence>
<feature type="domain" description="AsmA" evidence="3">
    <location>
        <begin position="220"/>
        <end position="559"/>
    </location>
</feature>
<feature type="region of interest" description="Disordered" evidence="1">
    <location>
        <begin position="1"/>
        <end position="20"/>
    </location>
</feature>
<feature type="domain" description="AsmA" evidence="3">
    <location>
        <begin position="36"/>
        <end position="148"/>
    </location>
</feature>
<name>A0ABU1W7Z9_9GAMM</name>
<dbReference type="InterPro" id="IPR052894">
    <property type="entry name" value="AsmA-related"/>
</dbReference>
<dbReference type="Proteomes" id="UP001251524">
    <property type="component" value="Unassembled WGS sequence"/>
</dbReference>
<comment type="caution">
    <text evidence="4">The sequence shown here is derived from an EMBL/GenBank/DDBJ whole genome shotgun (WGS) entry which is preliminary data.</text>
</comment>